<feature type="domain" description="Small nuclear ribonucleoprotein Prp3 C-terminal" evidence="7">
    <location>
        <begin position="377"/>
        <end position="502"/>
    </location>
</feature>
<gene>
    <name evidence="10" type="ORF">OTI717_LOCUS25827</name>
    <name evidence="9" type="ORF">RFH988_LOCUS4963</name>
</gene>
<accession>A0A819JZ29</accession>
<protein>
    <submittedName>
        <fullName evidence="10">Uncharacterized protein</fullName>
    </submittedName>
</protein>
<dbReference type="GO" id="GO:0000398">
    <property type="term" value="P:mRNA splicing, via spliceosome"/>
    <property type="evidence" value="ECO:0007669"/>
    <property type="project" value="InterPro"/>
</dbReference>
<feature type="region of interest" description="Disordered" evidence="6">
    <location>
        <begin position="343"/>
        <end position="371"/>
    </location>
</feature>
<evidence type="ECO:0000256" key="4">
    <source>
        <dbReference type="ARBA" id="ARBA00023242"/>
    </source>
</evidence>
<feature type="coiled-coil region" evidence="5">
    <location>
        <begin position="165"/>
        <end position="192"/>
    </location>
</feature>
<dbReference type="AlphaFoldDB" id="A0A819JZ29"/>
<dbReference type="EMBL" id="CAJNOO010000135">
    <property type="protein sequence ID" value="CAF0821493.1"/>
    <property type="molecule type" value="Genomic_DNA"/>
</dbReference>
<keyword evidence="5" id="KW-0175">Coiled coil</keyword>
<sequence length="514" mass="59060">MSKNLVTPKQEPMGPDAVRNMMLAAQKQIKDRQQELNFTVPMASPQQRLAELKGRIASQLGQLLPVPAEDRDRPVHVTIDKEGRTIDSLTGEVLQIPSRTPTLKANLRVQKKDVIKQELPKTKQNKEVVIEHPGLDASALHFDARIGTHPAVRNRRQLVFNKKGKYEEIANRQRAKAKLEKLQQEISQIAKKTGIAVENKVTIIQPKKFFSELDVPDVEWWDYVILQQNNYSSITPDASIPSMLTGITQLIEHPIQLKAPSEPNKPVLLPIHLTRHEQRKLRRQNRAEVLKEQQEKIRLGLMPPPEPKVKVSSMMRVLCSDAVQDPTKVEQYVRNQMAQRIRTHEETNAARKLSAEQRREKKTKRTTEDTTNGVHASVYRVRLLDDPAKRFKIETNCKQLHMTGCVVLCKDINIIVVEGGPKQQKKFRRLMLHRIKWSSSSKSHMDDDGSEEQNKEKNKCVLLWQGTVKERSFGEIKFKSCPTENFAREHFRRHGVEHYWDIGHNDSVLDASTD</sequence>
<dbReference type="InterPro" id="IPR013881">
    <property type="entry name" value="Pre-mRNA_splic_Prp3_dom"/>
</dbReference>
<proteinExistence type="predicted"/>
<dbReference type="Proteomes" id="UP000663823">
    <property type="component" value="Unassembled WGS sequence"/>
</dbReference>
<evidence type="ECO:0000313" key="9">
    <source>
        <dbReference type="EMBL" id="CAF0821493.1"/>
    </source>
</evidence>
<name>A0A819JZ29_9BILA</name>
<evidence type="ECO:0000313" key="11">
    <source>
        <dbReference type="Proteomes" id="UP000663823"/>
    </source>
</evidence>
<comment type="caution">
    <text evidence="10">The sequence shown here is derived from an EMBL/GenBank/DDBJ whole genome shotgun (WGS) entry which is preliminary data.</text>
</comment>
<dbReference type="PANTHER" id="PTHR14212">
    <property type="entry name" value="U4/U6-ASSOCIATED RNA SPLICING FACTOR-RELATED"/>
    <property type="match status" value="1"/>
</dbReference>
<evidence type="ECO:0000256" key="5">
    <source>
        <dbReference type="SAM" id="Coils"/>
    </source>
</evidence>
<dbReference type="InterPro" id="IPR010541">
    <property type="entry name" value="Prp3_C"/>
</dbReference>
<dbReference type="Pfam" id="PF06544">
    <property type="entry name" value="Prp3_C"/>
    <property type="match status" value="1"/>
</dbReference>
<dbReference type="PANTHER" id="PTHR14212:SF0">
    <property type="entry name" value="U4_U6 SMALL NUCLEAR RIBONUCLEOPROTEIN PRP3"/>
    <property type="match status" value="1"/>
</dbReference>
<dbReference type="Proteomes" id="UP000663882">
    <property type="component" value="Unassembled WGS sequence"/>
</dbReference>
<evidence type="ECO:0000256" key="6">
    <source>
        <dbReference type="SAM" id="MobiDB-lite"/>
    </source>
</evidence>
<organism evidence="10 11">
    <name type="scientific">Rotaria sordida</name>
    <dbReference type="NCBI Taxonomy" id="392033"/>
    <lineage>
        <taxon>Eukaryota</taxon>
        <taxon>Metazoa</taxon>
        <taxon>Spiralia</taxon>
        <taxon>Gnathifera</taxon>
        <taxon>Rotifera</taxon>
        <taxon>Eurotatoria</taxon>
        <taxon>Bdelloidea</taxon>
        <taxon>Philodinida</taxon>
        <taxon>Philodinidae</taxon>
        <taxon>Rotaria</taxon>
    </lineage>
</organism>
<feature type="domain" description="Pre-mRNA-splicing factor 3" evidence="8">
    <location>
        <begin position="141"/>
        <end position="353"/>
    </location>
</feature>
<evidence type="ECO:0000259" key="7">
    <source>
        <dbReference type="Pfam" id="PF06544"/>
    </source>
</evidence>
<keyword evidence="2" id="KW-0507">mRNA processing</keyword>
<feature type="compositionally biased region" description="Basic and acidic residues" evidence="6">
    <location>
        <begin position="343"/>
        <end position="359"/>
    </location>
</feature>
<dbReference type="Pfam" id="PF08572">
    <property type="entry name" value="PRP3"/>
    <property type="match status" value="1"/>
</dbReference>
<evidence type="ECO:0000256" key="3">
    <source>
        <dbReference type="ARBA" id="ARBA00023187"/>
    </source>
</evidence>
<dbReference type="OrthoDB" id="10264544at2759"/>
<dbReference type="CDD" id="cd24162">
    <property type="entry name" value="Prp3_C"/>
    <property type="match status" value="1"/>
</dbReference>
<evidence type="ECO:0000259" key="8">
    <source>
        <dbReference type="Pfam" id="PF08572"/>
    </source>
</evidence>
<comment type="subcellular location">
    <subcellularLocation>
        <location evidence="1">Nucleus</location>
    </subcellularLocation>
</comment>
<evidence type="ECO:0000256" key="1">
    <source>
        <dbReference type="ARBA" id="ARBA00004123"/>
    </source>
</evidence>
<evidence type="ECO:0000256" key="2">
    <source>
        <dbReference type="ARBA" id="ARBA00022664"/>
    </source>
</evidence>
<dbReference type="InterPro" id="IPR027104">
    <property type="entry name" value="Prp3"/>
</dbReference>
<reference evidence="10" key="1">
    <citation type="submission" date="2021-02" db="EMBL/GenBank/DDBJ databases">
        <authorList>
            <person name="Nowell W R."/>
        </authorList>
    </citation>
    <scope>NUCLEOTIDE SEQUENCE</scope>
</reference>
<keyword evidence="3" id="KW-0508">mRNA splicing</keyword>
<dbReference type="EMBL" id="CAJOAX010005235">
    <property type="protein sequence ID" value="CAF3940290.1"/>
    <property type="molecule type" value="Genomic_DNA"/>
</dbReference>
<dbReference type="GO" id="GO:0046540">
    <property type="term" value="C:U4/U6 x U5 tri-snRNP complex"/>
    <property type="evidence" value="ECO:0007669"/>
    <property type="project" value="InterPro"/>
</dbReference>
<evidence type="ECO:0000313" key="10">
    <source>
        <dbReference type="EMBL" id="CAF3940290.1"/>
    </source>
</evidence>
<keyword evidence="4" id="KW-0539">Nucleus</keyword>